<accession>A0A1G2HNG5</accession>
<reference evidence="2 3" key="1">
    <citation type="journal article" date="2016" name="Nat. Commun.">
        <title>Thousands of microbial genomes shed light on interconnected biogeochemical processes in an aquifer system.</title>
        <authorList>
            <person name="Anantharaman K."/>
            <person name="Brown C.T."/>
            <person name="Hug L.A."/>
            <person name="Sharon I."/>
            <person name="Castelle C.J."/>
            <person name="Probst A.J."/>
            <person name="Thomas B.C."/>
            <person name="Singh A."/>
            <person name="Wilkins M.J."/>
            <person name="Karaoz U."/>
            <person name="Brodie E.L."/>
            <person name="Williams K.H."/>
            <person name="Hubbard S.S."/>
            <person name="Banfield J.F."/>
        </authorList>
    </citation>
    <scope>NUCLEOTIDE SEQUENCE [LARGE SCALE GENOMIC DNA]</scope>
</reference>
<dbReference type="SUPFAM" id="SSF54523">
    <property type="entry name" value="Pili subunits"/>
    <property type="match status" value="1"/>
</dbReference>
<keyword evidence="1" id="KW-0812">Transmembrane</keyword>
<protein>
    <recommendedName>
        <fullName evidence="4">Type II secretion system protein J</fullName>
    </recommendedName>
</protein>
<evidence type="ECO:0000256" key="1">
    <source>
        <dbReference type="SAM" id="Phobius"/>
    </source>
</evidence>
<evidence type="ECO:0000313" key="2">
    <source>
        <dbReference type="EMBL" id="OGZ63781.1"/>
    </source>
</evidence>
<evidence type="ECO:0008006" key="4">
    <source>
        <dbReference type="Google" id="ProtNLM"/>
    </source>
</evidence>
<feature type="transmembrane region" description="Helical" evidence="1">
    <location>
        <begin position="12"/>
        <end position="36"/>
    </location>
</feature>
<dbReference type="InterPro" id="IPR045584">
    <property type="entry name" value="Pilin-like"/>
</dbReference>
<gene>
    <name evidence="2" type="ORF">A2730_00630</name>
</gene>
<comment type="caution">
    <text evidence="2">The sequence shown here is derived from an EMBL/GenBank/DDBJ whole genome shotgun (WGS) entry which is preliminary data.</text>
</comment>
<dbReference type="STRING" id="1802202.A2730_00630"/>
<sequence>MSNVGERGFSLLELVIVLAIFMVAITTAVSIFASIVSQQRRILDEEELLSQASYALEYMSRAIRAAVKDDTGSCLGDSNIGYNYVLTNYDSASGFYEGIKFINQSNSNACQEFFIDLDGALKEIKNAGSAQSILSNAYNIKYGRFILNGDKNVQGSSPDDLVQPRVTILLNIQTKAQNPQEKIIQTTISQRNLNVQ</sequence>
<organism evidence="2 3">
    <name type="scientific">Candidatus Staskawiczbacteria bacterium RIFCSPHIGHO2_01_FULL_39_25</name>
    <dbReference type="NCBI Taxonomy" id="1802202"/>
    <lineage>
        <taxon>Bacteria</taxon>
        <taxon>Candidatus Staskawicziibacteriota</taxon>
    </lineage>
</organism>
<keyword evidence="1" id="KW-0472">Membrane</keyword>
<dbReference type="Pfam" id="PF07963">
    <property type="entry name" value="N_methyl"/>
    <property type="match status" value="1"/>
</dbReference>
<proteinExistence type="predicted"/>
<evidence type="ECO:0000313" key="3">
    <source>
        <dbReference type="Proteomes" id="UP000176855"/>
    </source>
</evidence>
<keyword evidence="1" id="KW-1133">Transmembrane helix</keyword>
<name>A0A1G2HNG5_9BACT</name>
<dbReference type="InterPro" id="IPR012902">
    <property type="entry name" value="N_methyl_site"/>
</dbReference>
<dbReference type="AlphaFoldDB" id="A0A1G2HNG5"/>
<dbReference type="EMBL" id="MHOO01000011">
    <property type="protein sequence ID" value="OGZ63781.1"/>
    <property type="molecule type" value="Genomic_DNA"/>
</dbReference>
<dbReference type="PROSITE" id="PS00409">
    <property type="entry name" value="PROKAR_NTER_METHYL"/>
    <property type="match status" value="1"/>
</dbReference>
<dbReference type="Proteomes" id="UP000176855">
    <property type="component" value="Unassembled WGS sequence"/>
</dbReference>